<feature type="transmembrane region" description="Helical" evidence="1">
    <location>
        <begin position="66"/>
        <end position="89"/>
    </location>
</feature>
<dbReference type="EMBL" id="JASPKZ010006448">
    <property type="protein sequence ID" value="KAJ9587354.1"/>
    <property type="molecule type" value="Genomic_DNA"/>
</dbReference>
<keyword evidence="1" id="KW-0812">Transmembrane</keyword>
<keyword evidence="1" id="KW-1133">Transmembrane helix</keyword>
<evidence type="ECO:0000256" key="1">
    <source>
        <dbReference type="SAM" id="Phobius"/>
    </source>
</evidence>
<organism evidence="2 3">
    <name type="scientific">Diploptera punctata</name>
    <name type="common">Pacific beetle cockroach</name>
    <dbReference type="NCBI Taxonomy" id="6984"/>
    <lineage>
        <taxon>Eukaryota</taxon>
        <taxon>Metazoa</taxon>
        <taxon>Ecdysozoa</taxon>
        <taxon>Arthropoda</taxon>
        <taxon>Hexapoda</taxon>
        <taxon>Insecta</taxon>
        <taxon>Pterygota</taxon>
        <taxon>Neoptera</taxon>
        <taxon>Polyneoptera</taxon>
        <taxon>Dictyoptera</taxon>
        <taxon>Blattodea</taxon>
        <taxon>Blaberoidea</taxon>
        <taxon>Blaberidae</taxon>
        <taxon>Diplopterinae</taxon>
        <taxon>Diploptera</taxon>
    </lineage>
</organism>
<reference evidence="2" key="2">
    <citation type="submission" date="2023-05" db="EMBL/GenBank/DDBJ databases">
        <authorList>
            <person name="Fouks B."/>
        </authorList>
    </citation>
    <scope>NUCLEOTIDE SEQUENCE</scope>
    <source>
        <strain evidence="2">Stay&amp;Tobe</strain>
        <tissue evidence="2">Testes</tissue>
    </source>
</reference>
<feature type="transmembrane region" description="Helical" evidence="1">
    <location>
        <begin position="34"/>
        <end position="54"/>
    </location>
</feature>
<keyword evidence="1" id="KW-0472">Membrane</keyword>
<name>A0AAD8EEX5_DIPPU</name>
<dbReference type="AlphaFoldDB" id="A0AAD8EEX5"/>
<evidence type="ECO:0000313" key="3">
    <source>
        <dbReference type="Proteomes" id="UP001233999"/>
    </source>
</evidence>
<protein>
    <submittedName>
        <fullName evidence="2">Uncharacterized protein</fullName>
    </submittedName>
</protein>
<evidence type="ECO:0000313" key="2">
    <source>
        <dbReference type="EMBL" id="KAJ9587354.1"/>
    </source>
</evidence>
<comment type="caution">
    <text evidence="2">The sequence shown here is derived from an EMBL/GenBank/DDBJ whole genome shotgun (WGS) entry which is preliminary data.</text>
</comment>
<sequence>VGTCSRAKTFIRIKLIGLCVVYPGHSVRQGYVDISFPFISVMIHNSNFLFASILKTMDLTLNSTTFEMLHPVLLTLVLFIASTVTWIGASW</sequence>
<gene>
    <name evidence="2" type="ORF">L9F63_019136</name>
</gene>
<proteinExistence type="predicted"/>
<feature type="non-terminal residue" evidence="2">
    <location>
        <position position="1"/>
    </location>
</feature>
<feature type="non-terminal residue" evidence="2">
    <location>
        <position position="91"/>
    </location>
</feature>
<keyword evidence="3" id="KW-1185">Reference proteome</keyword>
<reference evidence="2" key="1">
    <citation type="journal article" date="2023" name="IScience">
        <title>Live-bearing cockroach genome reveals convergent evolutionary mechanisms linked to viviparity in insects and beyond.</title>
        <authorList>
            <person name="Fouks B."/>
            <person name="Harrison M.C."/>
            <person name="Mikhailova A.A."/>
            <person name="Marchal E."/>
            <person name="English S."/>
            <person name="Carruthers M."/>
            <person name="Jennings E.C."/>
            <person name="Chiamaka E.L."/>
            <person name="Frigard R.A."/>
            <person name="Pippel M."/>
            <person name="Attardo G.M."/>
            <person name="Benoit J.B."/>
            <person name="Bornberg-Bauer E."/>
            <person name="Tobe S.S."/>
        </authorList>
    </citation>
    <scope>NUCLEOTIDE SEQUENCE</scope>
    <source>
        <strain evidence="2">Stay&amp;Tobe</strain>
    </source>
</reference>
<accession>A0AAD8EEX5</accession>
<dbReference type="Proteomes" id="UP001233999">
    <property type="component" value="Unassembled WGS sequence"/>
</dbReference>